<dbReference type="EMBL" id="LXQA010369601">
    <property type="protein sequence ID" value="MCI47248.1"/>
    <property type="molecule type" value="Genomic_DNA"/>
</dbReference>
<proteinExistence type="predicted"/>
<feature type="non-terminal residue" evidence="2">
    <location>
        <position position="105"/>
    </location>
</feature>
<accession>A0A392SED6</accession>
<feature type="region of interest" description="Disordered" evidence="1">
    <location>
        <begin position="1"/>
        <end position="79"/>
    </location>
</feature>
<evidence type="ECO:0000256" key="1">
    <source>
        <dbReference type="SAM" id="MobiDB-lite"/>
    </source>
</evidence>
<comment type="caution">
    <text evidence="2">The sequence shown here is derived from an EMBL/GenBank/DDBJ whole genome shotgun (WGS) entry which is preliminary data.</text>
</comment>
<evidence type="ECO:0000313" key="2">
    <source>
        <dbReference type="EMBL" id="MCI47248.1"/>
    </source>
</evidence>
<dbReference type="AlphaFoldDB" id="A0A392SED6"/>
<feature type="compositionally biased region" description="Basic and acidic residues" evidence="1">
    <location>
        <begin position="9"/>
        <end position="31"/>
    </location>
</feature>
<feature type="compositionally biased region" description="Basic and acidic residues" evidence="1">
    <location>
        <begin position="38"/>
        <end position="75"/>
    </location>
</feature>
<organism evidence="2 3">
    <name type="scientific">Trifolium medium</name>
    <dbReference type="NCBI Taxonomy" id="97028"/>
    <lineage>
        <taxon>Eukaryota</taxon>
        <taxon>Viridiplantae</taxon>
        <taxon>Streptophyta</taxon>
        <taxon>Embryophyta</taxon>
        <taxon>Tracheophyta</taxon>
        <taxon>Spermatophyta</taxon>
        <taxon>Magnoliopsida</taxon>
        <taxon>eudicotyledons</taxon>
        <taxon>Gunneridae</taxon>
        <taxon>Pentapetalae</taxon>
        <taxon>rosids</taxon>
        <taxon>fabids</taxon>
        <taxon>Fabales</taxon>
        <taxon>Fabaceae</taxon>
        <taxon>Papilionoideae</taxon>
        <taxon>50 kb inversion clade</taxon>
        <taxon>NPAAA clade</taxon>
        <taxon>Hologalegina</taxon>
        <taxon>IRL clade</taxon>
        <taxon>Trifolieae</taxon>
        <taxon>Trifolium</taxon>
    </lineage>
</organism>
<reference evidence="2 3" key="1">
    <citation type="journal article" date="2018" name="Front. Plant Sci.">
        <title>Red Clover (Trifolium pratense) and Zigzag Clover (T. medium) - A Picture of Genomic Similarities and Differences.</title>
        <authorList>
            <person name="Dluhosova J."/>
            <person name="Istvanek J."/>
            <person name="Nedelnik J."/>
            <person name="Repkova J."/>
        </authorList>
    </citation>
    <scope>NUCLEOTIDE SEQUENCE [LARGE SCALE GENOMIC DNA]</scope>
    <source>
        <strain evidence="3">cv. 10/8</strain>
        <tissue evidence="2">Leaf</tissue>
    </source>
</reference>
<evidence type="ECO:0000313" key="3">
    <source>
        <dbReference type="Proteomes" id="UP000265520"/>
    </source>
</evidence>
<sequence>GEMNGEGDGVWHEHDSGEEFEKRYCPQDKSYETVVPDTPEKRVGESELQIEQRRIDETKREVGDRGRVDSNRSGEFEPLPLTTVFADQEGDGQSLLSTQEGVGAT</sequence>
<keyword evidence="3" id="KW-1185">Reference proteome</keyword>
<protein>
    <submittedName>
        <fullName evidence="2">Uncharacterized protein</fullName>
    </submittedName>
</protein>
<dbReference type="Proteomes" id="UP000265520">
    <property type="component" value="Unassembled WGS sequence"/>
</dbReference>
<name>A0A392SED6_9FABA</name>
<feature type="non-terminal residue" evidence="2">
    <location>
        <position position="1"/>
    </location>
</feature>